<evidence type="ECO:0000256" key="1">
    <source>
        <dbReference type="SAM" id="MobiDB-lite"/>
    </source>
</evidence>
<sequence length="93" mass="9806">MVAEPRDRLADHLRGPDDHRALRHPDLDAVDGHADQGGRVRLGDLARQRVAGGDGGRRGPLDEGLGVLDRVVGHAVAPLSAATAGRYQAVVFS</sequence>
<accession>A0A645IJ83</accession>
<dbReference type="EMBL" id="VSSQ01116363">
    <property type="protein sequence ID" value="MPN51348.1"/>
    <property type="molecule type" value="Genomic_DNA"/>
</dbReference>
<dbReference type="AlphaFoldDB" id="A0A645IJ83"/>
<organism evidence="2">
    <name type="scientific">bioreactor metagenome</name>
    <dbReference type="NCBI Taxonomy" id="1076179"/>
    <lineage>
        <taxon>unclassified sequences</taxon>
        <taxon>metagenomes</taxon>
        <taxon>ecological metagenomes</taxon>
    </lineage>
</organism>
<reference evidence="2" key="1">
    <citation type="submission" date="2019-08" db="EMBL/GenBank/DDBJ databases">
        <authorList>
            <person name="Kucharzyk K."/>
            <person name="Murdoch R.W."/>
            <person name="Higgins S."/>
            <person name="Loffler F."/>
        </authorList>
    </citation>
    <scope>NUCLEOTIDE SEQUENCE</scope>
</reference>
<proteinExistence type="predicted"/>
<name>A0A645IJ83_9ZZZZ</name>
<gene>
    <name evidence="2" type="ORF">SDC9_198991</name>
</gene>
<protein>
    <submittedName>
        <fullName evidence="2">Uncharacterized protein</fullName>
    </submittedName>
</protein>
<feature type="compositionally biased region" description="Basic and acidic residues" evidence="1">
    <location>
        <begin position="1"/>
        <end position="47"/>
    </location>
</feature>
<comment type="caution">
    <text evidence="2">The sequence shown here is derived from an EMBL/GenBank/DDBJ whole genome shotgun (WGS) entry which is preliminary data.</text>
</comment>
<feature type="region of interest" description="Disordered" evidence="1">
    <location>
        <begin position="1"/>
        <end position="60"/>
    </location>
</feature>
<evidence type="ECO:0000313" key="2">
    <source>
        <dbReference type="EMBL" id="MPN51348.1"/>
    </source>
</evidence>